<proteinExistence type="predicted"/>
<organism evidence="2">
    <name type="scientific">viral metagenome</name>
    <dbReference type="NCBI Taxonomy" id="1070528"/>
    <lineage>
        <taxon>unclassified sequences</taxon>
        <taxon>metagenomes</taxon>
        <taxon>organismal metagenomes</taxon>
    </lineage>
</organism>
<gene>
    <name evidence="1" type="ORF">MM171A00907_0001</name>
    <name evidence="2" type="ORF">MM171B00424_0001</name>
</gene>
<dbReference type="EMBL" id="MT143876">
    <property type="protein sequence ID" value="QJB04216.1"/>
    <property type="molecule type" value="Genomic_DNA"/>
</dbReference>
<protein>
    <submittedName>
        <fullName evidence="2">Uncharacterized protein</fullName>
    </submittedName>
</protein>
<sequence length="477" mass="56170">MENKHLSNFIGGGFWQVSKQMVKAFGISEAVWFTYLFDYRMWLIKENKIADDDYFYISQEKIFKDTGISIDLQTQYIKNFLNRGFLLKEKKGLPARNHYYINSISMIQYLQEINFPYESANQQVPVEYGDKTSGNTGTYNNKVTVINEFKYAVPKGTDEPEGSSPEREDLLSNMILRPIKISPYRNFTEQAKRIFLYWNSKGKPLTKHKENSGAFKKALIDLDLLIRRGYSEEEIKKSIDNYYWLITWKDFIQAGHDKSGTIIGLNQFTGFGPNTKDRIKKFNPDLIKNNVTSWFEECLNTREVLEQKWSKMVKDEYPQETKKLKELWEEFGGRKLDPVNDENIFRRLSIRAHEFFIKLNGKYQWGMMERYPLQRLHHLFDCLQAEGQNWRKAQPSYLLNPKMFTEKLPAHWERIALADALTEEERRQLFEGDHMEISSHFCTDPNSSREKTLAIIAAQHATRESEPLQDYGDADFD</sequence>
<dbReference type="AlphaFoldDB" id="A0A6M3MFW1"/>
<accession>A0A6M3MFW1</accession>
<reference evidence="2" key="1">
    <citation type="submission" date="2020-03" db="EMBL/GenBank/DDBJ databases">
        <title>The deep terrestrial virosphere.</title>
        <authorList>
            <person name="Holmfeldt K."/>
            <person name="Nilsson E."/>
            <person name="Simone D."/>
            <person name="Lopez-Fernandez M."/>
            <person name="Wu X."/>
            <person name="de Brujin I."/>
            <person name="Lundin D."/>
            <person name="Andersson A."/>
            <person name="Bertilsson S."/>
            <person name="Dopson M."/>
        </authorList>
    </citation>
    <scope>NUCLEOTIDE SEQUENCE</scope>
    <source>
        <strain evidence="1">MM171A00907</strain>
        <strain evidence="2">MM171B00424</strain>
    </source>
</reference>
<dbReference type="EMBL" id="MT143667">
    <property type="protein sequence ID" value="QJA99777.1"/>
    <property type="molecule type" value="Genomic_DNA"/>
</dbReference>
<name>A0A6M3MFW1_9ZZZZ</name>
<evidence type="ECO:0000313" key="1">
    <source>
        <dbReference type="EMBL" id="QJA99777.1"/>
    </source>
</evidence>
<evidence type="ECO:0000313" key="2">
    <source>
        <dbReference type="EMBL" id="QJB04216.1"/>
    </source>
</evidence>